<reference evidence="3 4" key="1">
    <citation type="submission" date="2024-09" db="EMBL/GenBank/DDBJ databases">
        <title>The Natural Products Discovery Center: Release of the First 8490 Sequenced Strains for Exploring Actinobacteria Biosynthetic Diversity.</title>
        <authorList>
            <person name="Kalkreuter E."/>
            <person name="Kautsar S.A."/>
            <person name="Yang D."/>
            <person name="Bader C.D."/>
            <person name="Teijaro C.N."/>
            <person name="Fluegel L."/>
            <person name="Davis C.M."/>
            <person name="Simpson J.R."/>
            <person name="Lauterbach L."/>
            <person name="Steele A.D."/>
            <person name="Gui C."/>
            <person name="Meng S."/>
            <person name="Li G."/>
            <person name="Viehrig K."/>
            <person name="Ye F."/>
            <person name="Su P."/>
            <person name="Kiefer A.F."/>
            <person name="Nichols A."/>
            <person name="Cepeda A.J."/>
            <person name="Yan W."/>
            <person name="Fan B."/>
            <person name="Jiang Y."/>
            <person name="Adhikari A."/>
            <person name="Zheng C.-J."/>
            <person name="Schuster L."/>
            <person name="Cowan T.M."/>
            <person name="Smanski M.J."/>
            <person name="Chevrette M.G."/>
            <person name="De Carvalho L.P.S."/>
            <person name="Shen B."/>
        </authorList>
    </citation>
    <scope>NUCLEOTIDE SEQUENCE [LARGE SCALE GENOMIC DNA]</scope>
    <source>
        <strain evidence="3 4">NPDC059500</strain>
    </source>
</reference>
<evidence type="ECO:0000256" key="1">
    <source>
        <dbReference type="SAM" id="Coils"/>
    </source>
</evidence>
<accession>A0ABW6HC73</accession>
<sequence length="215" mass="24168">MLSEAMDQIRQAHERLPEVERQAESLLADARAKADQYVLLGRMEHDKIVDEANDRADAIHRKAQQEAAALKQRSIEDAKLHREKAAASTDRMLTEVDLLRGEAEQAVQLARTQRLSMERRAKIEIERLVRSVQERLDAAGAVQEAQLLEILLQDFNINENHGEVKGRHARRPAEPTASASTSAELDVGIPHQNREPADADEEETGLPWGFPHAKE</sequence>
<feature type="coiled-coil region" evidence="1">
    <location>
        <begin position="2"/>
        <end position="29"/>
    </location>
</feature>
<name>A0ABW6HC73_9ACTN</name>
<comment type="caution">
    <text evidence="3">The sequence shown here is derived from an EMBL/GenBank/DDBJ whole genome shotgun (WGS) entry which is preliminary data.</text>
</comment>
<keyword evidence="4" id="KW-1185">Reference proteome</keyword>
<dbReference type="EMBL" id="JBHYTS010000054">
    <property type="protein sequence ID" value="MFE1754232.1"/>
    <property type="molecule type" value="Genomic_DNA"/>
</dbReference>
<feature type="region of interest" description="Disordered" evidence="2">
    <location>
        <begin position="163"/>
        <end position="215"/>
    </location>
</feature>
<evidence type="ECO:0000256" key="2">
    <source>
        <dbReference type="SAM" id="MobiDB-lite"/>
    </source>
</evidence>
<evidence type="ECO:0000313" key="4">
    <source>
        <dbReference type="Proteomes" id="UP001599756"/>
    </source>
</evidence>
<protein>
    <submittedName>
        <fullName evidence="3">Uncharacterized protein</fullName>
    </submittedName>
</protein>
<organism evidence="3 4">
    <name type="scientific">Streptomyces anandii</name>
    <dbReference type="NCBI Taxonomy" id="285454"/>
    <lineage>
        <taxon>Bacteria</taxon>
        <taxon>Bacillati</taxon>
        <taxon>Actinomycetota</taxon>
        <taxon>Actinomycetes</taxon>
        <taxon>Kitasatosporales</taxon>
        <taxon>Streptomycetaceae</taxon>
        <taxon>Streptomyces</taxon>
    </lineage>
</organism>
<gene>
    <name evidence="3" type="ORF">ACFW88_27435</name>
</gene>
<feature type="compositionally biased region" description="Low complexity" evidence="2">
    <location>
        <begin position="174"/>
        <end position="184"/>
    </location>
</feature>
<evidence type="ECO:0000313" key="3">
    <source>
        <dbReference type="EMBL" id="MFE1754232.1"/>
    </source>
</evidence>
<proteinExistence type="predicted"/>
<keyword evidence="1" id="KW-0175">Coiled coil</keyword>
<dbReference type="Proteomes" id="UP001599756">
    <property type="component" value="Unassembled WGS sequence"/>
</dbReference>
<dbReference type="RefSeq" id="WP_381842675.1">
    <property type="nucleotide sequence ID" value="NZ_JBHYTS010000054.1"/>
</dbReference>